<proteinExistence type="predicted"/>
<evidence type="ECO:0000313" key="1">
    <source>
        <dbReference type="EMBL" id="KZT20067.1"/>
    </source>
</evidence>
<feature type="non-terminal residue" evidence="1">
    <location>
        <position position="133"/>
    </location>
</feature>
<protein>
    <submittedName>
        <fullName evidence="1">Uncharacterized protein</fullName>
    </submittedName>
</protein>
<name>A0A165NT12_9AGAM</name>
<dbReference type="OrthoDB" id="5599163at2759"/>
<dbReference type="Proteomes" id="UP000076761">
    <property type="component" value="Unassembled WGS sequence"/>
</dbReference>
<dbReference type="AlphaFoldDB" id="A0A165NT12"/>
<gene>
    <name evidence="1" type="ORF">NEOLEDRAFT_1076340</name>
</gene>
<keyword evidence="2" id="KW-1185">Reference proteome</keyword>
<dbReference type="EMBL" id="KV425626">
    <property type="protein sequence ID" value="KZT20067.1"/>
    <property type="molecule type" value="Genomic_DNA"/>
</dbReference>
<dbReference type="STRING" id="1314782.A0A165NT12"/>
<sequence>MPTLSPTPQAFKPTGRYTTDRREALHKAHPEGFLTSDELALLDDFMCKQNEAFAWNDDERGRFKKEFFPPIDFPVLPHTPWIQRNIPIPPGIYPEVCAAIKRKIAAGVYEPSNASYSLEPLNAVTIQHSGVVP</sequence>
<accession>A0A165NT12</accession>
<dbReference type="InParanoid" id="A0A165NT12"/>
<evidence type="ECO:0000313" key="2">
    <source>
        <dbReference type="Proteomes" id="UP000076761"/>
    </source>
</evidence>
<organism evidence="1 2">
    <name type="scientific">Neolentinus lepideus HHB14362 ss-1</name>
    <dbReference type="NCBI Taxonomy" id="1314782"/>
    <lineage>
        <taxon>Eukaryota</taxon>
        <taxon>Fungi</taxon>
        <taxon>Dikarya</taxon>
        <taxon>Basidiomycota</taxon>
        <taxon>Agaricomycotina</taxon>
        <taxon>Agaricomycetes</taxon>
        <taxon>Gloeophyllales</taxon>
        <taxon>Gloeophyllaceae</taxon>
        <taxon>Neolentinus</taxon>
    </lineage>
</organism>
<reference evidence="1 2" key="1">
    <citation type="journal article" date="2016" name="Mol. Biol. Evol.">
        <title>Comparative Genomics of Early-Diverging Mushroom-Forming Fungi Provides Insights into the Origins of Lignocellulose Decay Capabilities.</title>
        <authorList>
            <person name="Nagy L.G."/>
            <person name="Riley R."/>
            <person name="Tritt A."/>
            <person name="Adam C."/>
            <person name="Daum C."/>
            <person name="Floudas D."/>
            <person name="Sun H."/>
            <person name="Yadav J.S."/>
            <person name="Pangilinan J."/>
            <person name="Larsson K.H."/>
            <person name="Matsuura K."/>
            <person name="Barry K."/>
            <person name="Labutti K."/>
            <person name="Kuo R."/>
            <person name="Ohm R.A."/>
            <person name="Bhattacharya S.S."/>
            <person name="Shirouzu T."/>
            <person name="Yoshinaga Y."/>
            <person name="Martin F.M."/>
            <person name="Grigoriev I.V."/>
            <person name="Hibbett D.S."/>
        </authorList>
    </citation>
    <scope>NUCLEOTIDE SEQUENCE [LARGE SCALE GENOMIC DNA]</scope>
    <source>
        <strain evidence="1 2">HHB14362 ss-1</strain>
    </source>
</reference>